<comment type="caution">
    <text evidence="3">The sequence shown here is derived from an EMBL/GenBank/DDBJ whole genome shotgun (WGS) entry which is preliminary data.</text>
</comment>
<gene>
    <name evidence="3" type="ORF">FF041_28640</name>
</gene>
<feature type="compositionally biased region" description="Basic and acidic residues" evidence="1">
    <location>
        <begin position="152"/>
        <end position="164"/>
    </location>
</feature>
<reference evidence="3 4" key="1">
    <citation type="submission" date="2019-05" db="EMBL/GenBank/DDBJ databases">
        <title>Comparative genomics and metabolomics analyses of clavulanic acid producing Streptomyces species provides insight into specialized metabolism and evolution of beta-lactam biosynthetic gene clusters.</title>
        <authorList>
            <person name="Moore M.A."/>
            <person name="Cruz-Morales P."/>
            <person name="Barona Gomez F."/>
            <person name="Kapil T."/>
        </authorList>
    </citation>
    <scope>NUCLEOTIDE SEQUENCE [LARGE SCALE GENOMIC DNA]</scope>
    <source>
        <strain evidence="3 4">NRRL 5741</strain>
    </source>
</reference>
<sequence length="333" mass="34049">MSFGQGGGPQWGSDGQQRVPYDPQQGGQGPYDPQQGGRPYDPQQGGQAPFDPFGSGPAQDPASGRTPDWAALADASAAKTRRKRLFLLGGGVLATAAIAGIVATAIVSSSGDGGSRSAGNTAEKLPGPEALPSGASQPEPSFASVAPPPPPDPKDFVSDEKKDTAPLTADSLFPGKKLTMADRAYAKGATSRTGDCASAVRSGLGPVLQRNGCDQVFRATYARDGIAVTVGVAVFGREAEAKKALQQTDGSILPLKGAGVPAFCEGGPVCRFTANSYGRYAYFTATGYTTAKSVTAGDRTAFRAGDDIAEFTFRQIVRRGNVQASAAAVDPAG</sequence>
<keyword evidence="2" id="KW-0472">Membrane</keyword>
<organism evidence="3 4">
    <name type="scientific">Streptomyces jumonjinensis</name>
    <dbReference type="NCBI Taxonomy" id="1945"/>
    <lineage>
        <taxon>Bacteria</taxon>
        <taxon>Bacillati</taxon>
        <taxon>Actinomycetota</taxon>
        <taxon>Actinomycetes</taxon>
        <taxon>Kitasatosporales</taxon>
        <taxon>Streptomycetaceae</taxon>
        <taxon>Streptomyces</taxon>
    </lineage>
</organism>
<proteinExistence type="predicted"/>
<evidence type="ECO:0000313" key="3">
    <source>
        <dbReference type="EMBL" id="MQT03999.1"/>
    </source>
</evidence>
<evidence type="ECO:0000256" key="1">
    <source>
        <dbReference type="SAM" id="MobiDB-lite"/>
    </source>
</evidence>
<dbReference type="Proteomes" id="UP000419138">
    <property type="component" value="Unassembled WGS sequence"/>
</dbReference>
<dbReference type="AlphaFoldDB" id="A0A646KNU9"/>
<keyword evidence="2" id="KW-1133">Transmembrane helix</keyword>
<feature type="region of interest" description="Disordered" evidence="1">
    <location>
        <begin position="108"/>
        <end position="170"/>
    </location>
</feature>
<dbReference type="EMBL" id="VCLA01000181">
    <property type="protein sequence ID" value="MQT03999.1"/>
    <property type="molecule type" value="Genomic_DNA"/>
</dbReference>
<dbReference type="OrthoDB" id="3874183at2"/>
<feature type="transmembrane region" description="Helical" evidence="2">
    <location>
        <begin position="85"/>
        <end position="107"/>
    </location>
</feature>
<feature type="region of interest" description="Disordered" evidence="1">
    <location>
        <begin position="1"/>
        <end position="69"/>
    </location>
</feature>
<protein>
    <submittedName>
        <fullName evidence="3">Uncharacterized protein</fullName>
    </submittedName>
</protein>
<accession>A0A646KNU9</accession>
<keyword evidence="4" id="KW-1185">Reference proteome</keyword>
<feature type="compositionally biased region" description="Gly residues" evidence="1">
    <location>
        <begin position="1"/>
        <end position="10"/>
    </location>
</feature>
<evidence type="ECO:0000313" key="4">
    <source>
        <dbReference type="Proteomes" id="UP000419138"/>
    </source>
</evidence>
<keyword evidence="2" id="KW-0812">Transmembrane</keyword>
<dbReference type="RefSeq" id="WP_153525479.1">
    <property type="nucleotide sequence ID" value="NZ_JBEPDZ010000004.1"/>
</dbReference>
<evidence type="ECO:0000256" key="2">
    <source>
        <dbReference type="SAM" id="Phobius"/>
    </source>
</evidence>
<feature type="compositionally biased region" description="Low complexity" evidence="1">
    <location>
        <begin position="11"/>
        <end position="40"/>
    </location>
</feature>
<name>A0A646KNU9_STRJU</name>